<dbReference type="Proteomes" id="UP000485058">
    <property type="component" value="Unassembled WGS sequence"/>
</dbReference>
<keyword evidence="3" id="KW-1185">Reference proteome</keyword>
<dbReference type="EMBL" id="BLLF01001227">
    <property type="protein sequence ID" value="GFH17957.1"/>
    <property type="molecule type" value="Genomic_DNA"/>
</dbReference>
<reference evidence="2 3" key="1">
    <citation type="submission" date="2020-02" db="EMBL/GenBank/DDBJ databases">
        <title>Draft genome sequence of Haematococcus lacustris strain NIES-144.</title>
        <authorList>
            <person name="Morimoto D."/>
            <person name="Nakagawa S."/>
            <person name="Yoshida T."/>
            <person name="Sawayama S."/>
        </authorList>
    </citation>
    <scope>NUCLEOTIDE SEQUENCE [LARGE SCALE GENOMIC DNA]</scope>
    <source>
        <strain evidence="2 3">NIES-144</strain>
    </source>
</reference>
<organism evidence="2 3">
    <name type="scientific">Haematococcus lacustris</name>
    <name type="common">Green alga</name>
    <name type="synonym">Haematococcus pluvialis</name>
    <dbReference type="NCBI Taxonomy" id="44745"/>
    <lineage>
        <taxon>Eukaryota</taxon>
        <taxon>Viridiplantae</taxon>
        <taxon>Chlorophyta</taxon>
        <taxon>core chlorophytes</taxon>
        <taxon>Chlorophyceae</taxon>
        <taxon>CS clade</taxon>
        <taxon>Chlamydomonadales</taxon>
        <taxon>Haematococcaceae</taxon>
        <taxon>Haematococcus</taxon>
    </lineage>
</organism>
<sequence length="299" mass="31218">MGSAPGSGSSPGKAPEQAAASTPHWLHTALEDLRIGSEVECLMPVGKAGVDASGAATNTAYQLGTCHVMYYTHAVRATLNQTRLTFTRADGSTGQLTATPSHRYLLPGHPVPLNRPPTMPPAAAGNHTWEGEQAEVQADRRCLSDVAHVPGGCKTFGQVVVGDLVLLRDEGSGCLHTSTITEVETVEEYGSFNPLLTGNALLVPEGVAAHMVARTAFQLGLAPYEAAFSQRLAADAAHAQEASPLSMQLPKLGLAGSQAVPMDEESFAALSAVAVQQQASKTALSLFDVVAMFMQSMAE</sequence>
<protein>
    <recommendedName>
        <fullName evidence="4">Hint domain-containing protein</fullName>
    </recommendedName>
</protein>
<feature type="region of interest" description="Disordered" evidence="1">
    <location>
        <begin position="1"/>
        <end position="22"/>
    </location>
</feature>
<dbReference type="Gene3D" id="2.170.16.10">
    <property type="entry name" value="Hedgehog/Intein (Hint) domain"/>
    <property type="match status" value="1"/>
</dbReference>
<evidence type="ECO:0000256" key="1">
    <source>
        <dbReference type="SAM" id="MobiDB-lite"/>
    </source>
</evidence>
<comment type="caution">
    <text evidence="2">The sequence shown here is derived from an EMBL/GenBank/DDBJ whole genome shotgun (WGS) entry which is preliminary data.</text>
</comment>
<evidence type="ECO:0000313" key="2">
    <source>
        <dbReference type="EMBL" id="GFH17957.1"/>
    </source>
</evidence>
<name>A0A699Z5P4_HAELA</name>
<accession>A0A699Z5P4</accession>
<evidence type="ECO:0008006" key="4">
    <source>
        <dbReference type="Google" id="ProtNLM"/>
    </source>
</evidence>
<feature type="compositionally biased region" description="Low complexity" evidence="1">
    <location>
        <begin position="1"/>
        <end position="15"/>
    </location>
</feature>
<evidence type="ECO:0000313" key="3">
    <source>
        <dbReference type="Proteomes" id="UP000485058"/>
    </source>
</evidence>
<gene>
    <name evidence="2" type="ORF">HaLaN_14685</name>
</gene>
<dbReference type="AlphaFoldDB" id="A0A699Z5P4"/>
<proteinExistence type="predicted"/>